<proteinExistence type="predicted"/>
<feature type="transmembrane region" description="Helical" evidence="1">
    <location>
        <begin position="183"/>
        <end position="203"/>
    </location>
</feature>
<keyword evidence="1" id="KW-1133">Transmembrane helix</keyword>
<dbReference type="EMBL" id="HBFQ01006338">
    <property type="protein sequence ID" value="CAD8830132.1"/>
    <property type="molecule type" value="Transcribed_RNA"/>
</dbReference>
<sequence length="376" mass="42063">MAQVVKCSKKPCVEKHTGMSVYPAQYALQPLQKGDSEDESDDGEVVKISPEPMPENLAGMTIAVAARDLHRMALGAPPTYVFLKVSRITLTCALLWMAYSAQIFLIVATKTLVTPYQVSRTRKVYNDYETMMYTDDAGVAHTYTTANGYNRGLGEEFFEVSRFSKFSDDDKRSICSIPMSQPYFFMTIVLIWSLRVLSSTRVYMLMTSRLFLPCSVKYTAAYSEILEDGDDGAQVIAGMPLCLKLAIFIFVLLPNFLISAALLYLGSRFLASDSGFDGILLDAIVLEFILQLPDLLYSTTAPLRTQLETTSTLLKPLYEDQGASCLTYYLSFLQLFAAIVWVLLYVLVLQTVLPDYKWDVRASCNDYLANLLARPA</sequence>
<evidence type="ECO:0000313" key="2">
    <source>
        <dbReference type="EMBL" id="CAD8830132.1"/>
    </source>
</evidence>
<name>A0A7S0ZRQ2_NOCSC</name>
<accession>A0A7S0ZRQ2</accession>
<feature type="transmembrane region" description="Helical" evidence="1">
    <location>
        <begin position="93"/>
        <end position="113"/>
    </location>
</feature>
<organism evidence="2">
    <name type="scientific">Noctiluca scintillans</name>
    <name type="common">Sea sparkle</name>
    <name type="synonym">Red tide dinoflagellate</name>
    <dbReference type="NCBI Taxonomy" id="2966"/>
    <lineage>
        <taxon>Eukaryota</taxon>
        <taxon>Sar</taxon>
        <taxon>Alveolata</taxon>
        <taxon>Dinophyceae</taxon>
        <taxon>Noctilucales</taxon>
        <taxon>Noctilucaceae</taxon>
        <taxon>Noctiluca</taxon>
    </lineage>
</organism>
<dbReference type="AlphaFoldDB" id="A0A7S0ZRQ2"/>
<reference evidence="2" key="1">
    <citation type="submission" date="2021-01" db="EMBL/GenBank/DDBJ databases">
        <authorList>
            <person name="Corre E."/>
            <person name="Pelletier E."/>
            <person name="Niang G."/>
            <person name="Scheremetjew M."/>
            <person name="Finn R."/>
            <person name="Kale V."/>
            <person name="Holt S."/>
            <person name="Cochrane G."/>
            <person name="Meng A."/>
            <person name="Brown T."/>
            <person name="Cohen L."/>
        </authorList>
    </citation>
    <scope>NUCLEOTIDE SEQUENCE</scope>
</reference>
<keyword evidence="1" id="KW-0472">Membrane</keyword>
<evidence type="ECO:0000256" key="1">
    <source>
        <dbReference type="SAM" id="Phobius"/>
    </source>
</evidence>
<protein>
    <submittedName>
        <fullName evidence="2">Uncharacterized protein</fullName>
    </submittedName>
</protein>
<keyword evidence="1" id="KW-0812">Transmembrane</keyword>
<gene>
    <name evidence="2" type="ORF">NSCI0253_LOCUS4478</name>
</gene>
<feature type="transmembrane region" description="Helical" evidence="1">
    <location>
        <begin position="245"/>
        <end position="266"/>
    </location>
</feature>
<feature type="transmembrane region" description="Helical" evidence="1">
    <location>
        <begin position="326"/>
        <end position="348"/>
    </location>
</feature>